<dbReference type="EC" id="2.7.13.3" evidence="2"/>
<dbReference type="InterPro" id="IPR003661">
    <property type="entry name" value="HisK_dim/P_dom"/>
</dbReference>
<keyword evidence="4" id="KW-0808">Transferase</keyword>
<dbReference type="InterPro" id="IPR019734">
    <property type="entry name" value="TPR_rpt"/>
</dbReference>
<keyword evidence="9" id="KW-1133">Transmembrane helix</keyword>
<dbReference type="SUPFAM" id="SSF48452">
    <property type="entry name" value="TPR-like"/>
    <property type="match status" value="2"/>
</dbReference>
<dbReference type="Gene3D" id="3.30.565.10">
    <property type="entry name" value="Histidine kinase-like ATPase, C-terminal domain"/>
    <property type="match status" value="1"/>
</dbReference>
<dbReference type="Pfam" id="PF13424">
    <property type="entry name" value="TPR_12"/>
    <property type="match status" value="2"/>
</dbReference>
<feature type="repeat" description="TPR" evidence="7">
    <location>
        <begin position="318"/>
        <end position="351"/>
    </location>
</feature>
<evidence type="ECO:0000313" key="11">
    <source>
        <dbReference type="EMBL" id="SFC27468.1"/>
    </source>
</evidence>
<dbReference type="CDD" id="cd00082">
    <property type="entry name" value="HisKA"/>
    <property type="match status" value="1"/>
</dbReference>
<dbReference type="InterPro" id="IPR003594">
    <property type="entry name" value="HATPase_dom"/>
</dbReference>
<dbReference type="InterPro" id="IPR005467">
    <property type="entry name" value="His_kinase_dom"/>
</dbReference>
<dbReference type="Gene3D" id="1.25.40.10">
    <property type="entry name" value="Tetratricopeptide repeat domain"/>
    <property type="match status" value="3"/>
</dbReference>
<keyword evidence="12" id="KW-1185">Reference proteome</keyword>
<dbReference type="Gene3D" id="1.10.287.130">
    <property type="match status" value="1"/>
</dbReference>
<dbReference type="PROSITE" id="PS50293">
    <property type="entry name" value="TPR_REGION"/>
    <property type="match status" value="1"/>
</dbReference>
<dbReference type="Pfam" id="PF13374">
    <property type="entry name" value="TPR_10"/>
    <property type="match status" value="1"/>
</dbReference>
<evidence type="ECO:0000256" key="1">
    <source>
        <dbReference type="ARBA" id="ARBA00000085"/>
    </source>
</evidence>
<keyword evidence="7" id="KW-0802">TPR repeat</keyword>
<dbReference type="InterPro" id="IPR004358">
    <property type="entry name" value="Sig_transdc_His_kin-like_C"/>
</dbReference>
<feature type="coiled-coil region" evidence="8">
    <location>
        <begin position="468"/>
        <end position="509"/>
    </location>
</feature>
<evidence type="ECO:0000256" key="5">
    <source>
        <dbReference type="ARBA" id="ARBA00022777"/>
    </source>
</evidence>
<keyword evidence="3" id="KW-0597">Phosphoprotein</keyword>
<dbReference type="EMBL" id="FOLE01000004">
    <property type="protein sequence ID" value="SFC27468.1"/>
    <property type="molecule type" value="Genomic_DNA"/>
</dbReference>
<organism evidence="11 12">
    <name type="scientific">Flexibacter flexilis DSM 6793</name>
    <dbReference type="NCBI Taxonomy" id="927664"/>
    <lineage>
        <taxon>Bacteria</taxon>
        <taxon>Pseudomonadati</taxon>
        <taxon>Bacteroidota</taxon>
        <taxon>Cytophagia</taxon>
        <taxon>Cytophagales</taxon>
        <taxon>Flexibacteraceae</taxon>
        <taxon>Flexibacter</taxon>
    </lineage>
</organism>
<evidence type="ECO:0000256" key="4">
    <source>
        <dbReference type="ARBA" id="ARBA00022679"/>
    </source>
</evidence>
<dbReference type="GO" id="GO:0000155">
    <property type="term" value="F:phosphorelay sensor kinase activity"/>
    <property type="evidence" value="ECO:0007669"/>
    <property type="project" value="InterPro"/>
</dbReference>
<dbReference type="PROSITE" id="PS50109">
    <property type="entry name" value="HIS_KIN"/>
    <property type="match status" value="1"/>
</dbReference>
<feature type="repeat" description="TPR" evidence="7">
    <location>
        <begin position="278"/>
        <end position="311"/>
    </location>
</feature>
<dbReference type="InterPro" id="IPR011990">
    <property type="entry name" value="TPR-like_helical_dom_sf"/>
</dbReference>
<protein>
    <recommendedName>
        <fullName evidence="2">histidine kinase</fullName>
        <ecNumber evidence="2">2.7.13.3</ecNumber>
    </recommendedName>
</protein>
<dbReference type="SMART" id="SM00387">
    <property type="entry name" value="HATPase_c"/>
    <property type="match status" value="1"/>
</dbReference>
<feature type="domain" description="Histidine kinase" evidence="10">
    <location>
        <begin position="516"/>
        <end position="732"/>
    </location>
</feature>
<dbReference type="RefSeq" id="WP_091510602.1">
    <property type="nucleotide sequence ID" value="NZ_FOLE01000004.1"/>
</dbReference>
<dbReference type="OrthoDB" id="9810447at2"/>
<dbReference type="SUPFAM" id="SSF47384">
    <property type="entry name" value="Homodimeric domain of signal transducing histidine kinase"/>
    <property type="match status" value="1"/>
</dbReference>
<dbReference type="InterPro" id="IPR036097">
    <property type="entry name" value="HisK_dim/P_sf"/>
</dbReference>
<gene>
    <name evidence="11" type="ORF">SAMN05421780_10493</name>
</gene>
<dbReference type="PANTHER" id="PTHR43711">
    <property type="entry name" value="TWO-COMPONENT HISTIDINE KINASE"/>
    <property type="match status" value="1"/>
</dbReference>
<evidence type="ECO:0000313" key="12">
    <source>
        <dbReference type="Proteomes" id="UP000199514"/>
    </source>
</evidence>
<proteinExistence type="predicted"/>
<dbReference type="Proteomes" id="UP000199514">
    <property type="component" value="Unassembled WGS sequence"/>
</dbReference>
<dbReference type="SMART" id="SM00388">
    <property type="entry name" value="HisKA"/>
    <property type="match status" value="1"/>
</dbReference>
<dbReference type="STRING" id="927664.SAMN05421780_10493"/>
<dbReference type="AlphaFoldDB" id="A0A1I1HZS8"/>
<evidence type="ECO:0000256" key="3">
    <source>
        <dbReference type="ARBA" id="ARBA00022553"/>
    </source>
</evidence>
<comment type="catalytic activity">
    <reaction evidence="1">
        <text>ATP + protein L-histidine = ADP + protein N-phospho-L-histidine.</text>
        <dbReference type="EC" id="2.7.13.3"/>
    </reaction>
</comment>
<feature type="transmembrane region" description="Helical" evidence="9">
    <location>
        <begin position="439"/>
        <end position="458"/>
    </location>
</feature>
<dbReference type="InterPro" id="IPR050736">
    <property type="entry name" value="Sensor_HK_Regulatory"/>
</dbReference>
<evidence type="ECO:0000259" key="10">
    <source>
        <dbReference type="PROSITE" id="PS50109"/>
    </source>
</evidence>
<reference evidence="11 12" key="1">
    <citation type="submission" date="2016-10" db="EMBL/GenBank/DDBJ databases">
        <authorList>
            <person name="de Groot N.N."/>
        </authorList>
    </citation>
    <scope>NUCLEOTIDE SEQUENCE [LARGE SCALE GENOMIC DNA]</scope>
    <source>
        <strain evidence="11 12">DSM 6793</strain>
    </source>
</reference>
<dbReference type="Pfam" id="PF02518">
    <property type="entry name" value="HATPase_c"/>
    <property type="match status" value="1"/>
</dbReference>
<dbReference type="PROSITE" id="PS50005">
    <property type="entry name" value="TPR"/>
    <property type="match status" value="3"/>
</dbReference>
<evidence type="ECO:0000256" key="8">
    <source>
        <dbReference type="SAM" id="Coils"/>
    </source>
</evidence>
<keyword evidence="8" id="KW-0175">Coiled coil</keyword>
<accession>A0A1I1HZS8</accession>
<dbReference type="SUPFAM" id="SSF55874">
    <property type="entry name" value="ATPase domain of HSP90 chaperone/DNA topoisomerase II/histidine kinase"/>
    <property type="match status" value="1"/>
</dbReference>
<evidence type="ECO:0000256" key="9">
    <source>
        <dbReference type="SAM" id="Phobius"/>
    </source>
</evidence>
<evidence type="ECO:0000256" key="2">
    <source>
        <dbReference type="ARBA" id="ARBA00012438"/>
    </source>
</evidence>
<dbReference type="PANTHER" id="PTHR43711:SF26">
    <property type="entry name" value="SENSOR HISTIDINE KINASE RCSC"/>
    <property type="match status" value="1"/>
</dbReference>
<keyword evidence="6" id="KW-0902">Two-component regulatory system</keyword>
<feature type="repeat" description="TPR" evidence="7">
    <location>
        <begin position="238"/>
        <end position="271"/>
    </location>
</feature>
<keyword evidence="9" id="KW-0812">Transmembrane</keyword>
<sequence length="736" mass="83651">MSRLLLSCCLVLWPLVELLALSPDSLLRILPEQSDTAKIYTLNQLAKAYKSDSVTRSLEYAQKALLLAEELADTNGLIASHNSIGEYYLEKGEYAKAQTSFAQSLFLSKKIHDIFLQAVAKAKLGVVCYYNNQYPQAFDYQMSALRIFRNNGALAQQAECMSALGYILDKQGYQEKALHYYWDALRLRQKVGQPNDIAKSLNAIGDFHYFHKEYAEALRYYIQSYNLSKTADNAKGVAIALNNMGMVYIEQGRYDEAVSHLFESLSKKKKIGNKKEIAITLTNIAQLYARQKKYPESHEYFRQALTLQEFLSDKSSLLRTYKLLGKVYLENKEYEQAIISFQRALDLAQTLHSAAYKQETYELMGEVYLAQDKAQEFLKYYKLAQQFHDSLQNEAQLVRIHEMQIEYEREESREKIRVLRKEQETQRIALENEKTTKRALFVGVVLASVLMGLIYMFYRLKIDATQKLELQNELILRQNTELNAANQELQSLNKNLQESEVALRRSNDTKNKFFSIISHDLRGPLATLSSFLSLLIRFNDKLTKEELAVLAADIEKSLKNVSMLLDNLLQWSQAQMNVIAFRPEPLSLAEKVSETLSLLTANAQRKNIMLTAGEMGNCTVLADKGMFDFVLRNLISNAIKFTPPSGHIKVELRTSTSFAFISVADTGVGLSDQQYERLFNLTRISTIGTQGETGTGLGLILCKEFVEKHGGHIEVKRLTVGTVFTFSIPLATTVVI</sequence>
<evidence type="ECO:0000256" key="6">
    <source>
        <dbReference type="ARBA" id="ARBA00023012"/>
    </source>
</evidence>
<keyword evidence="5 11" id="KW-0418">Kinase</keyword>
<name>A0A1I1HZS8_9BACT</name>
<dbReference type="Pfam" id="PF00512">
    <property type="entry name" value="HisKA"/>
    <property type="match status" value="1"/>
</dbReference>
<dbReference type="SMART" id="SM00028">
    <property type="entry name" value="TPR"/>
    <property type="match status" value="7"/>
</dbReference>
<keyword evidence="9" id="KW-0472">Membrane</keyword>
<dbReference type="InterPro" id="IPR036890">
    <property type="entry name" value="HATPase_C_sf"/>
</dbReference>
<dbReference type="PRINTS" id="PR00344">
    <property type="entry name" value="BCTRLSENSOR"/>
</dbReference>
<evidence type="ECO:0000256" key="7">
    <source>
        <dbReference type="PROSITE-ProRule" id="PRU00339"/>
    </source>
</evidence>